<feature type="transmembrane region" description="Helical" evidence="7">
    <location>
        <begin position="251"/>
        <end position="273"/>
    </location>
</feature>
<feature type="transmembrane region" description="Helical" evidence="7">
    <location>
        <begin position="309"/>
        <end position="333"/>
    </location>
</feature>
<feature type="transmembrane region" description="Helical" evidence="7">
    <location>
        <begin position="155"/>
        <end position="178"/>
    </location>
</feature>
<reference evidence="9 10" key="1">
    <citation type="submission" date="2016-12" db="EMBL/GenBank/DDBJ databases">
        <title>The draft genome sequence of HSLHS2.</title>
        <authorList>
            <person name="Hu D."/>
            <person name="Wang L."/>
            <person name="Shao Z."/>
        </authorList>
    </citation>
    <scope>NUCLEOTIDE SEQUENCE [LARGE SCALE GENOMIC DNA]</scope>
    <source>
        <strain evidence="9">MCCC 1A06712</strain>
    </source>
</reference>
<evidence type="ECO:0000313" key="10">
    <source>
        <dbReference type="Proteomes" id="UP000194664"/>
    </source>
</evidence>
<feature type="transmembrane region" description="Helical" evidence="7">
    <location>
        <begin position="7"/>
        <end position="30"/>
    </location>
</feature>
<evidence type="ECO:0000256" key="5">
    <source>
        <dbReference type="ARBA" id="ARBA00022989"/>
    </source>
</evidence>
<comment type="subcellular location">
    <subcellularLocation>
        <location evidence="1 7">Cell membrane</location>
        <topology evidence="1 7">Multi-pass membrane protein</topology>
    </subcellularLocation>
</comment>
<feature type="transmembrane region" description="Helical" evidence="7">
    <location>
        <begin position="118"/>
        <end position="143"/>
    </location>
</feature>
<comment type="similarity">
    <text evidence="7">Belongs to the binding-protein-dependent transport system permease family.</text>
</comment>
<dbReference type="EMBL" id="MSPP01000001">
    <property type="protein sequence ID" value="OUD10021.1"/>
    <property type="molecule type" value="Genomic_DNA"/>
</dbReference>
<dbReference type="PANTHER" id="PTHR43005:SF1">
    <property type="entry name" value="SPERMIDINE_PUTRESCINE TRANSPORT SYSTEM PERMEASE PROTEIN"/>
    <property type="match status" value="1"/>
</dbReference>
<dbReference type="AlphaFoldDB" id="A0A251X0D4"/>
<keyword evidence="2 7" id="KW-0813">Transport</keyword>
<dbReference type="RefSeq" id="WP_086449673.1">
    <property type="nucleotide sequence ID" value="NZ_MSPP01000001.1"/>
</dbReference>
<dbReference type="PANTHER" id="PTHR43005">
    <property type="entry name" value="BLR7065 PROTEIN"/>
    <property type="match status" value="1"/>
</dbReference>
<keyword evidence="6 7" id="KW-0472">Membrane</keyword>
<dbReference type="Gene3D" id="1.10.3720.10">
    <property type="entry name" value="MetI-like"/>
    <property type="match status" value="1"/>
</dbReference>
<evidence type="ECO:0000259" key="8">
    <source>
        <dbReference type="PROSITE" id="PS50928"/>
    </source>
</evidence>
<dbReference type="InterPro" id="IPR000515">
    <property type="entry name" value="MetI-like"/>
</dbReference>
<dbReference type="GO" id="GO:0005886">
    <property type="term" value="C:plasma membrane"/>
    <property type="evidence" value="ECO:0007669"/>
    <property type="project" value="UniProtKB-SubCell"/>
</dbReference>
<dbReference type="GO" id="GO:0055085">
    <property type="term" value="P:transmembrane transport"/>
    <property type="evidence" value="ECO:0007669"/>
    <property type="project" value="InterPro"/>
</dbReference>
<evidence type="ECO:0000256" key="1">
    <source>
        <dbReference type="ARBA" id="ARBA00004651"/>
    </source>
</evidence>
<gene>
    <name evidence="9" type="ORF">BVC71_00430</name>
</gene>
<proteinExistence type="inferred from homology"/>
<evidence type="ECO:0000313" key="9">
    <source>
        <dbReference type="EMBL" id="OUD10021.1"/>
    </source>
</evidence>
<keyword evidence="4 7" id="KW-0812">Transmembrane</keyword>
<dbReference type="SUPFAM" id="SSF161098">
    <property type="entry name" value="MetI-like"/>
    <property type="match status" value="1"/>
</dbReference>
<keyword evidence="3" id="KW-1003">Cell membrane</keyword>
<name>A0A251X0D4_9RHOB</name>
<dbReference type="Pfam" id="PF00528">
    <property type="entry name" value="BPD_transp_1"/>
    <property type="match status" value="1"/>
</dbReference>
<feature type="domain" description="ABC transmembrane type-1" evidence="8">
    <location>
        <begin position="119"/>
        <end position="331"/>
    </location>
</feature>
<evidence type="ECO:0000256" key="3">
    <source>
        <dbReference type="ARBA" id="ARBA00022475"/>
    </source>
</evidence>
<evidence type="ECO:0000256" key="4">
    <source>
        <dbReference type="ARBA" id="ARBA00022692"/>
    </source>
</evidence>
<dbReference type="PROSITE" id="PS50928">
    <property type="entry name" value="ABC_TM1"/>
    <property type="match status" value="1"/>
</dbReference>
<dbReference type="CDD" id="cd06261">
    <property type="entry name" value="TM_PBP2"/>
    <property type="match status" value="1"/>
</dbReference>
<evidence type="ECO:0000256" key="6">
    <source>
        <dbReference type="ARBA" id="ARBA00023136"/>
    </source>
</evidence>
<evidence type="ECO:0000256" key="2">
    <source>
        <dbReference type="ARBA" id="ARBA00022448"/>
    </source>
</evidence>
<protein>
    <submittedName>
        <fullName evidence="9">ABC transporter permease</fullName>
    </submittedName>
</protein>
<dbReference type="OrthoDB" id="8417460at2"/>
<feature type="transmembrane region" description="Helical" evidence="7">
    <location>
        <begin position="205"/>
        <end position="230"/>
    </location>
</feature>
<accession>A0A251X0D4</accession>
<keyword evidence="5 7" id="KW-1133">Transmembrane helix</keyword>
<organism evidence="9 10">
    <name type="scientific">Marivivens niveibacter</name>
    <dbReference type="NCBI Taxonomy" id="1930667"/>
    <lineage>
        <taxon>Bacteria</taxon>
        <taxon>Pseudomonadati</taxon>
        <taxon>Pseudomonadota</taxon>
        <taxon>Alphaproteobacteria</taxon>
        <taxon>Rhodobacterales</taxon>
        <taxon>Paracoccaceae</taxon>
        <taxon>Marivivens group</taxon>
        <taxon>Marivivens</taxon>
    </lineage>
</organism>
<sequence>MPHRTFLFFILPSAVAMFLFIALPIGSVILQSLHVEHGQVLVEVESCTPFGGCKTQTRVDAEATAALRAEAPLGRWNGLGTYMNRAHLATAELGEIFRSDTTLREKFAQVYQLRFYRALFFTLIYTFVVTPAGIIVGFWIALAVNRLPQMLKGPVIFVSLLPMIITPLIGSLVLYWMLNSRGILGKALQWLSGNPDLSIAASGPLMWVSLILYGIWIAAPFSFVVFYAGLQTVPDDTLESAMIDGANRWERVRYVVIPHLMPLATFVSLVQVMDNFRVLEPIVGFNAEAHAMSLSSIIYTDLQAENGQLFGSAAATSMLTIGFVVILLSPVLVRTWREFGKRAH</sequence>
<dbReference type="InterPro" id="IPR035906">
    <property type="entry name" value="MetI-like_sf"/>
</dbReference>
<evidence type="ECO:0000256" key="7">
    <source>
        <dbReference type="RuleBase" id="RU363032"/>
    </source>
</evidence>
<dbReference type="Proteomes" id="UP000194664">
    <property type="component" value="Unassembled WGS sequence"/>
</dbReference>
<comment type="caution">
    <text evidence="9">The sequence shown here is derived from an EMBL/GenBank/DDBJ whole genome shotgun (WGS) entry which is preliminary data.</text>
</comment>
<keyword evidence="10" id="KW-1185">Reference proteome</keyword>